<dbReference type="Gene3D" id="3.10.105.10">
    <property type="entry name" value="Dipeptide-binding Protein, Domain 3"/>
    <property type="match status" value="1"/>
</dbReference>
<dbReference type="PIRSF" id="PIRSF002741">
    <property type="entry name" value="MppA"/>
    <property type="match status" value="1"/>
</dbReference>
<dbReference type="Proteomes" id="UP000584642">
    <property type="component" value="Unassembled WGS sequence"/>
</dbReference>
<dbReference type="Gene3D" id="3.40.190.10">
    <property type="entry name" value="Periplasmic binding protein-like II"/>
    <property type="match status" value="1"/>
</dbReference>
<dbReference type="PANTHER" id="PTHR30290:SF38">
    <property type="entry name" value="D,D-DIPEPTIDE-BINDING PERIPLASMIC PROTEIN DDPA-RELATED"/>
    <property type="match status" value="1"/>
</dbReference>
<sequence length="519" mass="56900">MATTALTLGLATAAGAAETPRRGGTLTFAVTAEPPNYDCHANTSFAFIHPVAPHYSLLLKFDPANYPKITGDLAESWTVSDDGLTFTFKLHPNVKFHDGSALTARDVKASYERIINPPKGVVSARQATFDAVASVETPDPQTVVFKLKGADASFLANLASPWNCVYSADKLAADPKFPEKNVMGSGPFKFGEHVSGSHWTGQRFDGYFRQGEPYLDGFRAVFMSSSAVTNALQGGQVQAEFRGLAPADRDRVKNGAGDKVQVHEAPWLASLILVFNAKKKPFDDPRVRRALSLAIDRWQASTALAKISILGPVGGILRPGYELAASEAELTKMPGFGKDIKAARDEAMLLLREAGVTGLTVNLTNRNVNMPYTIGGVYVIDQLRQIGVTVKHEQLETKLWQSAMSSGNYDMAIDFTGDFMDDPSLNLTKYLSTEISPVNYSGQADPLLDKLYAQQRGETDKAKRAQLVREFERRAMEQAYVVPILWWNRSVVLSTDVKGWEMTPSHYLNQDLADVWLAK</sequence>
<dbReference type="InterPro" id="IPR000914">
    <property type="entry name" value="SBP_5_dom"/>
</dbReference>
<dbReference type="InterPro" id="IPR039424">
    <property type="entry name" value="SBP_5"/>
</dbReference>
<evidence type="ECO:0000259" key="4">
    <source>
        <dbReference type="Pfam" id="PF00496"/>
    </source>
</evidence>
<evidence type="ECO:0000313" key="5">
    <source>
        <dbReference type="EMBL" id="NYZ19699.1"/>
    </source>
</evidence>
<dbReference type="CDD" id="cd08503">
    <property type="entry name" value="PBP2_NikA_DppA_OppA_like_17"/>
    <property type="match status" value="1"/>
</dbReference>
<comment type="similarity">
    <text evidence="2">Belongs to the bacterial solute-binding protein 5 family.</text>
</comment>
<keyword evidence="3" id="KW-0732">Signal</keyword>
<dbReference type="PANTHER" id="PTHR30290">
    <property type="entry name" value="PERIPLASMIC BINDING COMPONENT OF ABC TRANSPORTER"/>
    <property type="match status" value="1"/>
</dbReference>
<evidence type="ECO:0000256" key="2">
    <source>
        <dbReference type="ARBA" id="ARBA00005695"/>
    </source>
</evidence>
<proteinExistence type="inferred from homology"/>
<accession>A0ABX2T9N9</accession>
<reference evidence="5 6" key="1">
    <citation type="submission" date="2020-05" db="EMBL/GenBank/DDBJ databases">
        <title>Azospirillum oleiclasticum sp. nov, a nitrogen-fixing and heavy crude oil-emulsifying bacterium isolated from the crude oil of Yumen Oilfield.</title>
        <authorList>
            <person name="Wu D."/>
            <person name="Cai M."/>
            <person name="Zhang X."/>
        </authorList>
    </citation>
    <scope>NUCLEOTIDE SEQUENCE [LARGE SCALE GENOMIC DNA]</scope>
    <source>
        <strain evidence="5 6">ROY-1-1-2</strain>
    </source>
</reference>
<dbReference type="Gene3D" id="3.90.76.10">
    <property type="entry name" value="Dipeptide-binding Protein, Domain 1"/>
    <property type="match status" value="1"/>
</dbReference>
<evidence type="ECO:0000256" key="3">
    <source>
        <dbReference type="ARBA" id="ARBA00022729"/>
    </source>
</evidence>
<dbReference type="InterPro" id="IPR030678">
    <property type="entry name" value="Peptide/Ni-bd"/>
</dbReference>
<feature type="domain" description="Solute-binding protein family 5" evidence="4">
    <location>
        <begin position="68"/>
        <end position="432"/>
    </location>
</feature>
<organism evidence="5 6">
    <name type="scientific">Azospirillum oleiclasticum</name>
    <dbReference type="NCBI Taxonomy" id="2735135"/>
    <lineage>
        <taxon>Bacteria</taxon>
        <taxon>Pseudomonadati</taxon>
        <taxon>Pseudomonadota</taxon>
        <taxon>Alphaproteobacteria</taxon>
        <taxon>Rhodospirillales</taxon>
        <taxon>Azospirillaceae</taxon>
        <taxon>Azospirillum</taxon>
    </lineage>
</organism>
<comment type="subcellular location">
    <subcellularLocation>
        <location evidence="1">Periplasm</location>
    </subcellularLocation>
</comment>
<dbReference type="EMBL" id="JABFDB010000004">
    <property type="protein sequence ID" value="NYZ19699.1"/>
    <property type="molecule type" value="Genomic_DNA"/>
</dbReference>
<gene>
    <name evidence="5" type="ORF">HND93_08245</name>
</gene>
<dbReference type="SUPFAM" id="SSF53850">
    <property type="entry name" value="Periplasmic binding protein-like II"/>
    <property type="match status" value="1"/>
</dbReference>
<protein>
    <submittedName>
        <fullName evidence="5">ABC transporter substrate-binding protein</fullName>
    </submittedName>
</protein>
<evidence type="ECO:0000256" key="1">
    <source>
        <dbReference type="ARBA" id="ARBA00004418"/>
    </source>
</evidence>
<name>A0ABX2T9N9_9PROT</name>
<keyword evidence="6" id="KW-1185">Reference proteome</keyword>
<dbReference type="Pfam" id="PF00496">
    <property type="entry name" value="SBP_bac_5"/>
    <property type="match status" value="1"/>
</dbReference>
<comment type="caution">
    <text evidence="5">The sequence shown here is derived from an EMBL/GenBank/DDBJ whole genome shotgun (WGS) entry which is preliminary data.</text>
</comment>
<evidence type="ECO:0000313" key="6">
    <source>
        <dbReference type="Proteomes" id="UP000584642"/>
    </source>
</evidence>